<name>A0A1W1B8V4_9ZZZZ</name>
<proteinExistence type="predicted"/>
<gene>
    <name evidence="1" type="ORF">MNB_SV-8-537</name>
</gene>
<dbReference type="EMBL" id="FPHD01000003">
    <property type="protein sequence ID" value="SFV49991.1"/>
    <property type="molecule type" value="Genomic_DNA"/>
</dbReference>
<sequence>MADSWTGADKGKHIAVTAAISTVVTGYARNRGCSKVESFFWGFGAALVVGAIKEEADKYNDSSDSSSKDFAADVLGGATGALISAQFAWKF</sequence>
<evidence type="ECO:0008006" key="2">
    <source>
        <dbReference type="Google" id="ProtNLM"/>
    </source>
</evidence>
<dbReference type="PANTHER" id="PTHR35462:SF2">
    <property type="entry name" value="TRANSMEMBRANE PROTEIN"/>
    <property type="match status" value="1"/>
</dbReference>
<accession>A0A1W1B8V4</accession>
<organism evidence="1">
    <name type="scientific">hydrothermal vent metagenome</name>
    <dbReference type="NCBI Taxonomy" id="652676"/>
    <lineage>
        <taxon>unclassified sequences</taxon>
        <taxon>metagenomes</taxon>
        <taxon>ecological metagenomes</taxon>
    </lineage>
</organism>
<dbReference type="PANTHER" id="PTHR35462">
    <property type="match status" value="1"/>
</dbReference>
<reference evidence="1" key="1">
    <citation type="submission" date="2016-10" db="EMBL/GenBank/DDBJ databases">
        <authorList>
            <person name="de Groot N.N."/>
        </authorList>
    </citation>
    <scope>NUCLEOTIDE SEQUENCE</scope>
</reference>
<protein>
    <recommendedName>
        <fullName evidence="2">Lipoprotein</fullName>
    </recommendedName>
</protein>
<dbReference type="AlphaFoldDB" id="A0A1W1B8V4"/>
<evidence type="ECO:0000313" key="1">
    <source>
        <dbReference type="EMBL" id="SFV49991.1"/>
    </source>
</evidence>